<dbReference type="InterPro" id="IPR052337">
    <property type="entry name" value="SAT4-like"/>
</dbReference>
<comment type="caution">
    <text evidence="8">The sequence shown here is derived from an EMBL/GenBank/DDBJ whole genome shotgun (WGS) entry which is preliminary data.</text>
</comment>
<evidence type="ECO:0000256" key="5">
    <source>
        <dbReference type="ARBA" id="ARBA00038359"/>
    </source>
</evidence>
<dbReference type="GeneID" id="68290081"/>
<comment type="similarity">
    <text evidence="5">Belongs to the SAT4 family.</text>
</comment>
<dbReference type="AlphaFoldDB" id="A0A9P3FEN9"/>
<organism evidence="8 9">
    <name type="scientific">Cercospora kikuchii</name>
    <dbReference type="NCBI Taxonomy" id="84275"/>
    <lineage>
        <taxon>Eukaryota</taxon>
        <taxon>Fungi</taxon>
        <taxon>Dikarya</taxon>
        <taxon>Ascomycota</taxon>
        <taxon>Pezizomycotina</taxon>
        <taxon>Dothideomycetes</taxon>
        <taxon>Dothideomycetidae</taxon>
        <taxon>Mycosphaerellales</taxon>
        <taxon>Mycosphaerellaceae</taxon>
        <taxon>Cercospora</taxon>
    </lineage>
</organism>
<feature type="domain" description="Rhodopsin" evidence="7">
    <location>
        <begin position="30"/>
        <end position="187"/>
    </location>
</feature>
<evidence type="ECO:0000256" key="6">
    <source>
        <dbReference type="SAM" id="Phobius"/>
    </source>
</evidence>
<dbReference type="GO" id="GO:0016020">
    <property type="term" value="C:membrane"/>
    <property type="evidence" value="ECO:0007669"/>
    <property type="project" value="UniProtKB-SubCell"/>
</dbReference>
<proteinExistence type="inferred from homology"/>
<sequence>MSGLDIPSAAAYISITCSVAIVWTTFTFLIRTFLRTKVNGPFGRDDTACLAATILGVAQSITTLVAIHYGLGYHAYALSMFSFDRVFLCTWIAEQLYILSEGAALLSISFLIQRITLLRKHHRICFTVAYLIVIWALSSWLLHIFKCPLPRPWDILNADKCLDRVAVRLSITISAALLEVTNVAIAIYVV</sequence>
<evidence type="ECO:0000256" key="1">
    <source>
        <dbReference type="ARBA" id="ARBA00004141"/>
    </source>
</evidence>
<gene>
    <name evidence="8" type="ORF">CKM354_000450600</name>
</gene>
<dbReference type="PANTHER" id="PTHR33048:SF47">
    <property type="entry name" value="INTEGRAL MEMBRANE PROTEIN-RELATED"/>
    <property type="match status" value="1"/>
</dbReference>
<keyword evidence="3 6" id="KW-1133">Transmembrane helix</keyword>
<dbReference type="RefSeq" id="XP_044655679.1">
    <property type="nucleotide sequence ID" value="XM_044799744.1"/>
</dbReference>
<dbReference type="InterPro" id="IPR049326">
    <property type="entry name" value="Rhodopsin_dom_fungi"/>
</dbReference>
<dbReference type="PANTHER" id="PTHR33048">
    <property type="entry name" value="PTH11-LIKE INTEGRAL MEMBRANE PROTEIN (AFU_ORTHOLOGUE AFUA_5G11245)"/>
    <property type="match status" value="1"/>
</dbReference>
<feature type="transmembrane region" description="Helical" evidence="6">
    <location>
        <begin position="12"/>
        <end position="34"/>
    </location>
</feature>
<feature type="transmembrane region" description="Helical" evidence="6">
    <location>
        <begin position="124"/>
        <end position="145"/>
    </location>
</feature>
<reference evidence="8 9" key="1">
    <citation type="submission" date="2021-01" db="EMBL/GenBank/DDBJ databases">
        <title>Cercospora kikuchii MAFF 305040 whole genome shotgun sequence.</title>
        <authorList>
            <person name="Kashiwa T."/>
            <person name="Suzuki T."/>
        </authorList>
    </citation>
    <scope>NUCLEOTIDE SEQUENCE [LARGE SCALE GENOMIC DNA]</scope>
    <source>
        <strain evidence="8 9">MAFF 305040</strain>
    </source>
</reference>
<dbReference type="Pfam" id="PF20684">
    <property type="entry name" value="Fung_rhodopsin"/>
    <property type="match status" value="1"/>
</dbReference>
<feature type="transmembrane region" description="Helical" evidence="6">
    <location>
        <begin position="165"/>
        <end position="189"/>
    </location>
</feature>
<keyword evidence="4 6" id="KW-0472">Membrane</keyword>
<keyword evidence="2 6" id="KW-0812">Transmembrane</keyword>
<keyword evidence="9" id="KW-1185">Reference proteome</keyword>
<comment type="subcellular location">
    <subcellularLocation>
        <location evidence="1">Membrane</location>
        <topology evidence="1">Multi-pass membrane protein</topology>
    </subcellularLocation>
</comment>
<dbReference type="OrthoDB" id="3650882at2759"/>
<name>A0A9P3FEN9_9PEZI</name>
<evidence type="ECO:0000259" key="7">
    <source>
        <dbReference type="Pfam" id="PF20684"/>
    </source>
</evidence>
<dbReference type="Proteomes" id="UP000825890">
    <property type="component" value="Unassembled WGS sequence"/>
</dbReference>
<evidence type="ECO:0000313" key="8">
    <source>
        <dbReference type="EMBL" id="GIZ41192.1"/>
    </source>
</evidence>
<dbReference type="EMBL" id="BOLY01000003">
    <property type="protein sequence ID" value="GIZ41192.1"/>
    <property type="molecule type" value="Genomic_DNA"/>
</dbReference>
<evidence type="ECO:0000256" key="3">
    <source>
        <dbReference type="ARBA" id="ARBA00022989"/>
    </source>
</evidence>
<protein>
    <recommendedName>
        <fullName evidence="7">Rhodopsin domain-containing protein</fullName>
    </recommendedName>
</protein>
<evidence type="ECO:0000313" key="9">
    <source>
        <dbReference type="Proteomes" id="UP000825890"/>
    </source>
</evidence>
<evidence type="ECO:0000256" key="4">
    <source>
        <dbReference type="ARBA" id="ARBA00023136"/>
    </source>
</evidence>
<feature type="transmembrane region" description="Helical" evidence="6">
    <location>
        <begin position="91"/>
        <end position="112"/>
    </location>
</feature>
<accession>A0A9P3FEN9</accession>
<feature type="transmembrane region" description="Helical" evidence="6">
    <location>
        <begin position="46"/>
        <end position="71"/>
    </location>
</feature>
<evidence type="ECO:0000256" key="2">
    <source>
        <dbReference type="ARBA" id="ARBA00022692"/>
    </source>
</evidence>